<accession>A0A1I4GCS7</accession>
<comment type="similarity">
    <text evidence="1 5">Belongs to the 5-formyltetrahydrofolate cyclo-ligase family.</text>
</comment>
<evidence type="ECO:0000256" key="1">
    <source>
        <dbReference type="ARBA" id="ARBA00010638"/>
    </source>
</evidence>
<reference evidence="6 7" key="1">
    <citation type="submission" date="2016-10" db="EMBL/GenBank/DDBJ databases">
        <authorList>
            <person name="de Groot N.N."/>
        </authorList>
    </citation>
    <scope>NUCLEOTIDE SEQUENCE [LARGE SCALE GENOMIC DNA]</scope>
    <source>
        <strain evidence="6 7">ATCC 51327</strain>
    </source>
</reference>
<evidence type="ECO:0000256" key="2">
    <source>
        <dbReference type="ARBA" id="ARBA00022741"/>
    </source>
</evidence>
<evidence type="ECO:0000256" key="3">
    <source>
        <dbReference type="ARBA" id="ARBA00022840"/>
    </source>
</evidence>
<keyword evidence="7" id="KW-1185">Reference proteome</keyword>
<keyword evidence="5" id="KW-0460">Magnesium</keyword>
<dbReference type="InterPro" id="IPR002698">
    <property type="entry name" value="FTHF_cligase"/>
</dbReference>
<dbReference type="Gene3D" id="3.40.50.10420">
    <property type="entry name" value="NagB/RpiA/CoA transferase-like"/>
    <property type="match status" value="1"/>
</dbReference>
<evidence type="ECO:0000313" key="7">
    <source>
        <dbReference type="Proteomes" id="UP000199006"/>
    </source>
</evidence>
<sequence>MHKSSISAIIKLKVKTGVSYLQKKEEMRKMILQKRSNLPSAKVEQWSKKIRQKFWQLFEDKSFRKIMAYASIRKEVETFTLLDEILENGYLLYLPYTKTELKELGIAKINNLELDLRIGNFSIQEPIPARRLDEIPDQLDLVIVPAAAFSRSGYRIGYGGGYYDKFLAQLSSETLKVGFCYHKFLLASVPVEEHDQAVDIIITEQEIVRLKNEV</sequence>
<dbReference type="GO" id="GO:0046872">
    <property type="term" value="F:metal ion binding"/>
    <property type="evidence" value="ECO:0007669"/>
    <property type="project" value="UniProtKB-KW"/>
</dbReference>
<dbReference type="GO" id="GO:0009396">
    <property type="term" value="P:folic acid-containing compound biosynthetic process"/>
    <property type="evidence" value="ECO:0007669"/>
    <property type="project" value="TreeGrafter"/>
</dbReference>
<keyword evidence="3 4" id="KW-0067">ATP-binding</keyword>
<keyword evidence="2 4" id="KW-0547">Nucleotide-binding</keyword>
<dbReference type="STRING" id="29563.SAMN02983006_00682"/>
<dbReference type="InterPro" id="IPR037171">
    <property type="entry name" value="NagB/RpiA_transferase-like"/>
</dbReference>
<dbReference type="EC" id="6.3.3.2" evidence="5"/>
<keyword evidence="5" id="KW-0479">Metal-binding</keyword>
<feature type="binding site" evidence="4">
    <location>
        <begin position="155"/>
        <end position="163"/>
    </location>
    <ligand>
        <name>ATP</name>
        <dbReference type="ChEBI" id="CHEBI:30616"/>
    </ligand>
</feature>
<dbReference type="PANTHER" id="PTHR23407">
    <property type="entry name" value="ATPASE INHIBITOR/5-FORMYLTETRAHYDROFOLATE CYCLO-LIGASE"/>
    <property type="match status" value="1"/>
</dbReference>
<organism evidence="6 7">
    <name type="scientific">Halanaerobium salsuginis</name>
    <dbReference type="NCBI Taxonomy" id="29563"/>
    <lineage>
        <taxon>Bacteria</taxon>
        <taxon>Bacillati</taxon>
        <taxon>Bacillota</taxon>
        <taxon>Clostridia</taxon>
        <taxon>Halanaerobiales</taxon>
        <taxon>Halanaerobiaceae</taxon>
        <taxon>Halanaerobium</taxon>
    </lineage>
</organism>
<keyword evidence="6" id="KW-0436">Ligase</keyword>
<gene>
    <name evidence="6" type="ORF">SAMN02983006_00682</name>
</gene>
<feature type="binding site" evidence="4">
    <location>
        <begin position="24"/>
        <end position="28"/>
    </location>
    <ligand>
        <name>ATP</name>
        <dbReference type="ChEBI" id="CHEBI:30616"/>
    </ligand>
</feature>
<name>A0A1I4GCS7_9FIRM</name>
<dbReference type="GO" id="GO:0005524">
    <property type="term" value="F:ATP binding"/>
    <property type="evidence" value="ECO:0007669"/>
    <property type="project" value="UniProtKB-KW"/>
</dbReference>
<evidence type="ECO:0000313" key="6">
    <source>
        <dbReference type="EMBL" id="SFL26961.1"/>
    </source>
</evidence>
<dbReference type="InterPro" id="IPR024185">
    <property type="entry name" value="FTHF_cligase-like_sf"/>
</dbReference>
<dbReference type="EMBL" id="FOTI01000005">
    <property type="protein sequence ID" value="SFL26961.1"/>
    <property type="molecule type" value="Genomic_DNA"/>
</dbReference>
<dbReference type="AlphaFoldDB" id="A0A1I4GCS7"/>
<feature type="binding site" evidence="4">
    <location>
        <position position="75"/>
    </location>
    <ligand>
        <name>substrate</name>
    </ligand>
</feature>
<comment type="cofactor">
    <cofactor evidence="5">
        <name>Mg(2+)</name>
        <dbReference type="ChEBI" id="CHEBI:18420"/>
    </cofactor>
</comment>
<dbReference type="NCBIfam" id="TIGR02727">
    <property type="entry name" value="MTHFS_bact"/>
    <property type="match status" value="1"/>
</dbReference>
<protein>
    <recommendedName>
        <fullName evidence="5">5-formyltetrahydrofolate cyclo-ligase</fullName>
        <ecNumber evidence="5">6.3.3.2</ecNumber>
    </recommendedName>
</protein>
<proteinExistence type="inferred from homology"/>
<dbReference type="PIRSF" id="PIRSF006806">
    <property type="entry name" value="FTHF_cligase"/>
    <property type="match status" value="1"/>
</dbReference>
<dbReference type="GO" id="GO:0030272">
    <property type="term" value="F:5-formyltetrahydrofolate cyclo-ligase activity"/>
    <property type="evidence" value="ECO:0007669"/>
    <property type="project" value="UniProtKB-EC"/>
</dbReference>
<dbReference type="PANTHER" id="PTHR23407:SF1">
    <property type="entry name" value="5-FORMYLTETRAHYDROFOLATE CYCLO-LIGASE"/>
    <property type="match status" value="1"/>
</dbReference>
<evidence type="ECO:0000256" key="5">
    <source>
        <dbReference type="RuleBase" id="RU361279"/>
    </source>
</evidence>
<dbReference type="GO" id="GO:0035999">
    <property type="term" value="P:tetrahydrofolate interconversion"/>
    <property type="evidence" value="ECO:0007669"/>
    <property type="project" value="TreeGrafter"/>
</dbReference>
<dbReference type="Proteomes" id="UP000199006">
    <property type="component" value="Unassembled WGS sequence"/>
</dbReference>
<evidence type="ECO:0000256" key="4">
    <source>
        <dbReference type="PIRSR" id="PIRSR006806-1"/>
    </source>
</evidence>
<dbReference type="Pfam" id="PF01812">
    <property type="entry name" value="5-FTHF_cyc-lig"/>
    <property type="match status" value="1"/>
</dbReference>
<dbReference type="SUPFAM" id="SSF100950">
    <property type="entry name" value="NagB/RpiA/CoA transferase-like"/>
    <property type="match status" value="1"/>
</dbReference>
<comment type="catalytic activity">
    <reaction evidence="5">
        <text>(6S)-5-formyl-5,6,7,8-tetrahydrofolate + ATP = (6R)-5,10-methenyltetrahydrofolate + ADP + phosphate</text>
        <dbReference type="Rhea" id="RHEA:10488"/>
        <dbReference type="ChEBI" id="CHEBI:30616"/>
        <dbReference type="ChEBI" id="CHEBI:43474"/>
        <dbReference type="ChEBI" id="CHEBI:57455"/>
        <dbReference type="ChEBI" id="CHEBI:57457"/>
        <dbReference type="ChEBI" id="CHEBI:456216"/>
        <dbReference type="EC" id="6.3.3.2"/>
    </reaction>
</comment>